<evidence type="ECO:0000313" key="2">
    <source>
        <dbReference type="Proteomes" id="UP000221947"/>
    </source>
</evidence>
<organism evidence="1 2">
    <name type="scientific">Sinorhizobium phage phiM7</name>
    <dbReference type="NCBI Taxonomy" id="1647403"/>
    <lineage>
        <taxon>Viruses</taxon>
        <taxon>Duplodnaviria</taxon>
        <taxon>Heunggongvirae</taxon>
        <taxon>Uroviricota</taxon>
        <taxon>Caudoviricetes</taxon>
        <taxon>Emdodecavirus</taxon>
        <taxon>Emdodecavirus M7</taxon>
    </lineage>
</organism>
<reference evidence="1 2" key="1">
    <citation type="submission" date="2015-04" db="EMBL/GenBank/DDBJ databases">
        <authorList>
            <person name="Schouten J.T."/>
            <person name="Crockett J.T."/>
            <person name="Hodson T.S."/>
            <person name="Hyde J.R."/>
            <person name="Smith T.A."/>
            <person name="Merrill B.D."/>
            <person name="Crook M.B."/>
            <person name="Griffitts J.S."/>
            <person name="Burnett S.H."/>
            <person name="Grose J.H."/>
            <person name="Breakwell D.P."/>
        </authorList>
    </citation>
    <scope>NUCLEOTIDE SEQUENCE [LARGE SCALE GENOMIC DNA]</scope>
</reference>
<proteinExistence type="predicted"/>
<gene>
    <name evidence="1" type="ORF">PHIM7_156</name>
</gene>
<keyword evidence="2" id="KW-1185">Reference proteome</keyword>
<sequence length="72" mass="8235">MHTYLVDILDVPDAEAAAGKWFGEFPLITVHGDNLHITLDIDFGRPSPTVKFFASLFKVTEEQIQMRVLKRF</sequence>
<name>A0A0F6WBL0_9CAUD</name>
<protein>
    <submittedName>
        <fullName evidence="1">Putative peptidase-like protein</fullName>
    </submittedName>
</protein>
<dbReference type="Proteomes" id="UP000221947">
    <property type="component" value="Segment"/>
</dbReference>
<dbReference type="EMBL" id="KR052480">
    <property type="protein sequence ID" value="AKF12702.1"/>
    <property type="molecule type" value="Genomic_DNA"/>
</dbReference>
<accession>A0A0F6WBL0</accession>
<evidence type="ECO:0000313" key="1">
    <source>
        <dbReference type="EMBL" id="AKF12702.1"/>
    </source>
</evidence>